<reference evidence="3" key="1">
    <citation type="submission" date="2022-06" db="EMBL/GenBank/DDBJ databases">
        <title>Sphingomicrobium sedimins sp. nov., a marine bacterium isolated from tidal flat.</title>
        <authorList>
            <person name="Kim C.-H."/>
            <person name="Yoo Y."/>
            <person name="Kim J.-J."/>
        </authorList>
    </citation>
    <scope>NUCLEOTIDE SEQUENCE</scope>
    <source>
        <strain evidence="3">GRR-S6-50</strain>
    </source>
</reference>
<keyword evidence="4" id="KW-1185">Reference proteome</keyword>
<feature type="domain" description="PilZ" evidence="2">
    <location>
        <begin position="10"/>
        <end position="95"/>
    </location>
</feature>
<name>A0A9X2EHM7_9SPHN</name>
<accession>A0A9X2EHM7</accession>
<sequence>MNARTNMESTRREERVALEGEVRSRHPGSKAYPTTIRNLSPGGCCVDLSYSPKHGERLWVTLPGLQPIEAQVCWNDGWTAGCAFTTPLYPAVFDTIRQRMEETKR</sequence>
<organism evidence="3 4">
    <name type="scientific">Sphingomicrobium sediminis</name>
    <dbReference type="NCBI Taxonomy" id="2950949"/>
    <lineage>
        <taxon>Bacteria</taxon>
        <taxon>Pseudomonadati</taxon>
        <taxon>Pseudomonadota</taxon>
        <taxon>Alphaproteobacteria</taxon>
        <taxon>Sphingomonadales</taxon>
        <taxon>Sphingomonadaceae</taxon>
        <taxon>Sphingomicrobium</taxon>
    </lineage>
</organism>
<dbReference type="AlphaFoldDB" id="A0A9X2EHM7"/>
<gene>
    <name evidence="3" type="ORF">NDO55_07570</name>
</gene>
<dbReference type="RefSeq" id="WP_252113941.1">
    <property type="nucleotide sequence ID" value="NZ_JAMSHT010000001.1"/>
</dbReference>
<dbReference type="Gene3D" id="2.40.10.220">
    <property type="entry name" value="predicted glycosyltransferase like domains"/>
    <property type="match status" value="1"/>
</dbReference>
<protein>
    <submittedName>
        <fullName evidence="3">PilZ domain-containing protein</fullName>
    </submittedName>
</protein>
<dbReference type="GO" id="GO:0035438">
    <property type="term" value="F:cyclic-di-GMP binding"/>
    <property type="evidence" value="ECO:0007669"/>
    <property type="project" value="InterPro"/>
</dbReference>
<dbReference type="Proteomes" id="UP001155128">
    <property type="component" value="Unassembled WGS sequence"/>
</dbReference>
<dbReference type="InterPro" id="IPR009875">
    <property type="entry name" value="PilZ_domain"/>
</dbReference>
<evidence type="ECO:0000313" key="4">
    <source>
        <dbReference type="Proteomes" id="UP001155128"/>
    </source>
</evidence>
<dbReference type="SUPFAM" id="SSF141371">
    <property type="entry name" value="PilZ domain-like"/>
    <property type="match status" value="1"/>
</dbReference>
<dbReference type="EMBL" id="JAMSHT010000001">
    <property type="protein sequence ID" value="MCM8557676.1"/>
    <property type="molecule type" value="Genomic_DNA"/>
</dbReference>
<evidence type="ECO:0000313" key="3">
    <source>
        <dbReference type="EMBL" id="MCM8557676.1"/>
    </source>
</evidence>
<evidence type="ECO:0000259" key="2">
    <source>
        <dbReference type="Pfam" id="PF07238"/>
    </source>
</evidence>
<proteinExistence type="predicted"/>
<dbReference type="Pfam" id="PF07238">
    <property type="entry name" value="PilZ"/>
    <property type="match status" value="1"/>
</dbReference>
<feature type="region of interest" description="Disordered" evidence="1">
    <location>
        <begin position="1"/>
        <end position="33"/>
    </location>
</feature>
<feature type="compositionally biased region" description="Basic and acidic residues" evidence="1">
    <location>
        <begin position="9"/>
        <end position="24"/>
    </location>
</feature>
<comment type="caution">
    <text evidence="3">The sequence shown here is derived from an EMBL/GenBank/DDBJ whole genome shotgun (WGS) entry which is preliminary data.</text>
</comment>
<evidence type="ECO:0000256" key="1">
    <source>
        <dbReference type="SAM" id="MobiDB-lite"/>
    </source>
</evidence>